<reference evidence="1 2" key="1">
    <citation type="submission" date="2019-06" db="EMBL/GenBank/DDBJ databases">
        <title>Complete genome sequence of Janthinobacterium sp. SNU WT3 isolated from diseased rainbow trout.</title>
        <authorList>
            <person name="Oh W.T."/>
            <person name="Park S.C."/>
        </authorList>
    </citation>
    <scope>NUCLEOTIDE SEQUENCE [LARGE SCALE GENOMIC DNA]</scope>
    <source>
        <strain evidence="1 2">SNU WT3</strain>
    </source>
</reference>
<dbReference type="EMBL" id="CP041185">
    <property type="protein sequence ID" value="QDG70185.1"/>
    <property type="molecule type" value="Genomic_DNA"/>
</dbReference>
<gene>
    <name evidence="1" type="ORF">FJQ89_06960</name>
</gene>
<dbReference type="KEGG" id="jas:FJQ89_06960"/>
<evidence type="ECO:0000313" key="1">
    <source>
        <dbReference type="EMBL" id="QDG70185.1"/>
    </source>
</evidence>
<sequence length="127" mass="14136">MTHPYQIVRSNKVGLDSEESYVVARNGVSFLRILGGEPHWAVMTATASEDLGPIQVCADLQRLVAVALRLCKELDSSSKVVKDRLGRPYVTIGTITREAGESEDDFQQVNNALFQRFFDIFDSDNTV</sequence>
<dbReference type="OrthoDB" id="7846879at2"/>
<dbReference type="RefSeq" id="WP_141169617.1">
    <property type="nucleotide sequence ID" value="NZ_CP041185.1"/>
</dbReference>
<evidence type="ECO:0000313" key="2">
    <source>
        <dbReference type="Proteomes" id="UP000316665"/>
    </source>
</evidence>
<proteinExistence type="predicted"/>
<keyword evidence="2" id="KW-1185">Reference proteome</keyword>
<protein>
    <submittedName>
        <fullName evidence="1">Uncharacterized protein</fullName>
    </submittedName>
</protein>
<accession>A0A4Y6RCY7</accession>
<dbReference type="AlphaFoldDB" id="A0A4Y6RCY7"/>
<dbReference type="Proteomes" id="UP000316665">
    <property type="component" value="Chromosome"/>
</dbReference>
<organism evidence="1 2">
    <name type="scientific">Janthinobacterium tructae</name>
    <dbReference type="NCBI Taxonomy" id="2590869"/>
    <lineage>
        <taxon>Bacteria</taxon>
        <taxon>Pseudomonadati</taxon>
        <taxon>Pseudomonadota</taxon>
        <taxon>Betaproteobacteria</taxon>
        <taxon>Burkholderiales</taxon>
        <taxon>Oxalobacteraceae</taxon>
        <taxon>Janthinobacterium</taxon>
    </lineage>
</organism>
<name>A0A4Y6RCY7_9BURK</name>